<dbReference type="EMBL" id="CM017884">
    <property type="protein sequence ID" value="KAG1366908.1"/>
    <property type="molecule type" value="Genomic_DNA"/>
</dbReference>
<evidence type="ECO:0000313" key="3">
    <source>
        <dbReference type="Proteomes" id="UP000797356"/>
    </source>
</evidence>
<reference evidence="2" key="1">
    <citation type="journal article" date="2017" name="Gigascience">
        <title>The genome draft of coconut (Cocos nucifera).</title>
        <authorList>
            <person name="Xiao Y."/>
            <person name="Xu P."/>
            <person name="Fan H."/>
            <person name="Baudouin L."/>
            <person name="Xia W."/>
            <person name="Bocs S."/>
            <person name="Xu J."/>
            <person name="Li Q."/>
            <person name="Guo A."/>
            <person name="Zhou L."/>
            <person name="Li J."/>
            <person name="Wu Y."/>
            <person name="Ma Z."/>
            <person name="Armero A."/>
            <person name="Issali A.E."/>
            <person name="Liu N."/>
            <person name="Peng M."/>
            <person name="Yang Y."/>
        </authorList>
    </citation>
    <scope>NUCLEOTIDE SEQUENCE</scope>
    <source>
        <tissue evidence="2">Spear leaf of Hainan Tall coconut</tissue>
    </source>
</reference>
<keyword evidence="3" id="KW-1185">Reference proteome</keyword>
<evidence type="ECO:0000256" key="1">
    <source>
        <dbReference type="SAM" id="MobiDB-lite"/>
    </source>
</evidence>
<feature type="compositionally biased region" description="Low complexity" evidence="1">
    <location>
        <begin position="75"/>
        <end position="88"/>
    </location>
</feature>
<dbReference type="AlphaFoldDB" id="A0A8K0IU33"/>
<proteinExistence type="predicted"/>
<feature type="compositionally biased region" description="Polar residues" evidence="1">
    <location>
        <begin position="106"/>
        <end position="116"/>
    </location>
</feature>
<feature type="region of interest" description="Disordered" evidence="1">
    <location>
        <begin position="75"/>
        <end position="94"/>
    </location>
</feature>
<name>A0A8K0IU33_COCNU</name>
<sequence>MDAQAAKMLTKGLFTKKRKGKAQDDGSKRTKVGISSSGVPASTVAVSEVIVGTEIAPTVEVDIASMGPVPSMPSVDLSFDESSSSPSEHTIKVPKLVRKLEVAESDPTSSFESPTNGDPLPQGVPMNPLIKNLRKEVHLLRKKLKKMEDDL</sequence>
<comment type="caution">
    <text evidence="2">The sequence shown here is derived from an EMBL/GenBank/DDBJ whole genome shotgun (WGS) entry which is preliminary data.</text>
</comment>
<reference evidence="2" key="2">
    <citation type="submission" date="2019-07" db="EMBL/GenBank/DDBJ databases">
        <authorList>
            <person name="Yang Y."/>
            <person name="Bocs S."/>
            <person name="Baudouin L."/>
        </authorList>
    </citation>
    <scope>NUCLEOTIDE SEQUENCE</scope>
    <source>
        <tissue evidence="2">Spear leaf of Hainan Tall coconut</tissue>
    </source>
</reference>
<feature type="region of interest" description="Disordered" evidence="1">
    <location>
        <begin position="103"/>
        <end position="128"/>
    </location>
</feature>
<gene>
    <name evidence="2" type="ORF">COCNU_13G006980</name>
</gene>
<feature type="region of interest" description="Disordered" evidence="1">
    <location>
        <begin position="1"/>
        <end position="37"/>
    </location>
</feature>
<accession>A0A8K0IU33</accession>
<dbReference type="Proteomes" id="UP000797356">
    <property type="component" value="Chromosome 13"/>
</dbReference>
<protein>
    <submittedName>
        <fullName evidence="2">Uncharacterized protein</fullName>
    </submittedName>
</protein>
<organism evidence="2 3">
    <name type="scientific">Cocos nucifera</name>
    <name type="common">Coconut palm</name>
    <dbReference type="NCBI Taxonomy" id="13894"/>
    <lineage>
        <taxon>Eukaryota</taxon>
        <taxon>Viridiplantae</taxon>
        <taxon>Streptophyta</taxon>
        <taxon>Embryophyta</taxon>
        <taxon>Tracheophyta</taxon>
        <taxon>Spermatophyta</taxon>
        <taxon>Magnoliopsida</taxon>
        <taxon>Liliopsida</taxon>
        <taxon>Arecaceae</taxon>
        <taxon>Arecoideae</taxon>
        <taxon>Cocoseae</taxon>
        <taxon>Attaleinae</taxon>
        <taxon>Cocos</taxon>
    </lineage>
</organism>
<evidence type="ECO:0000313" key="2">
    <source>
        <dbReference type="EMBL" id="KAG1366908.1"/>
    </source>
</evidence>